<keyword evidence="3 8" id="KW-0812">Transmembrane</keyword>
<dbReference type="PROSITE" id="PS50929">
    <property type="entry name" value="ABC_TM1F"/>
    <property type="match status" value="1"/>
</dbReference>
<protein>
    <submittedName>
        <fullName evidence="11">Type I secretion system ATP-binding protein PrsD</fullName>
    </submittedName>
</protein>
<dbReference type="eggNOG" id="COG4618">
    <property type="taxonomic scope" value="Bacteria"/>
</dbReference>
<evidence type="ECO:0000256" key="1">
    <source>
        <dbReference type="ARBA" id="ARBA00004651"/>
    </source>
</evidence>
<dbReference type="Proteomes" id="UP000191135">
    <property type="component" value="Plasmid pMM593"/>
</dbReference>
<evidence type="ECO:0000259" key="10">
    <source>
        <dbReference type="PROSITE" id="PS50929"/>
    </source>
</evidence>
<dbReference type="NCBIfam" id="TIGR01842">
    <property type="entry name" value="type_I_sec_PrtD"/>
    <property type="match status" value="1"/>
</dbReference>
<evidence type="ECO:0000256" key="6">
    <source>
        <dbReference type="ARBA" id="ARBA00022989"/>
    </source>
</evidence>
<keyword evidence="7 8" id="KW-0472">Membrane</keyword>
<evidence type="ECO:0000259" key="9">
    <source>
        <dbReference type="PROSITE" id="PS50893"/>
    </source>
</evidence>
<dbReference type="InterPro" id="IPR027417">
    <property type="entry name" value="P-loop_NTPase"/>
</dbReference>
<keyword evidence="11" id="KW-0614">Plasmid</keyword>
<dbReference type="Pfam" id="PF00005">
    <property type="entry name" value="ABC_tran"/>
    <property type="match status" value="1"/>
</dbReference>
<geneLocation type="plasmid" evidence="12">
    <name>pmm593</name>
</geneLocation>
<dbReference type="InterPro" id="IPR017871">
    <property type="entry name" value="ABC_transporter-like_CS"/>
</dbReference>
<evidence type="ECO:0000256" key="3">
    <source>
        <dbReference type="ARBA" id="ARBA00022692"/>
    </source>
</evidence>
<proteinExistence type="inferred from homology"/>
<feature type="transmembrane region" description="Helical" evidence="8">
    <location>
        <begin position="22"/>
        <end position="45"/>
    </location>
</feature>
<dbReference type="Pfam" id="PF00664">
    <property type="entry name" value="ABC_membrane"/>
    <property type="match status" value="1"/>
</dbReference>
<dbReference type="KEGG" id="mmed:Mame_04530"/>
<dbReference type="InterPro" id="IPR036640">
    <property type="entry name" value="ABC1_TM_sf"/>
</dbReference>
<dbReference type="GO" id="GO:0005524">
    <property type="term" value="F:ATP binding"/>
    <property type="evidence" value="ECO:0007669"/>
    <property type="project" value="UniProtKB-KW"/>
</dbReference>
<evidence type="ECO:0000256" key="7">
    <source>
        <dbReference type="ARBA" id="ARBA00023136"/>
    </source>
</evidence>
<evidence type="ECO:0000256" key="5">
    <source>
        <dbReference type="ARBA" id="ARBA00022840"/>
    </source>
</evidence>
<dbReference type="InterPro" id="IPR011527">
    <property type="entry name" value="ABC1_TM_dom"/>
</dbReference>
<dbReference type="GO" id="GO:0015421">
    <property type="term" value="F:ABC-type oligopeptide transporter activity"/>
    <property type="evidence" value="ECO:0007669"/>
    <property type="project" value="TreeGrafter"/>
</dbReference>
<dbReference type="Gene3D" id="3.40.50.300">
    <property type="entry name" value="P-loop containing nucleotide triphosphate hydrolases"/>
    <property type="match status" value="1"/>
</dbReference>
<comment type="similarity">
    <text evidence="2">Belongs to the ABC transporter superfamily.</text>
</comment>
<dbReference type="PANTHER" id="PTHR43394">
    <property type="entry name" value="ATP-DEPENDENT PERMEASE MDL1, MITOCHONDRIAL"/>
    <property type="match status" value="1"/>
</dbReference>
<dbReference type="SUPFAM" id="SSF90123">
    <property type="entry name" value="ABC transporter transmembrane region"/>
    <property type="match status" value="1"/>
</dbReference>
<dbReference type="EMBL" id="CP020331">
    <property type="protein sequence ID" value="AQZ53822.1"/>
    <property type="molecule type" value="Genomic_DNA"/>
</dbReference>
<evidence type="ECO:0000256" key="2">
    <source>
        <dbReference type="ARBA" id="ARBA00005417"/>
    </source>
</evidence>
<dbReference type="PANTHER" id="PTHR43394:SF1">
    <property type="entry name" value="ATP-BINDING CASSETTE SUB-FAMILY B MEMBER 10, MITOCHONDRIAL"/>
    <property type="match status" value="1"/>
</dbReference>
<feature type="transmembrane region" description="Helical" evidence="8">
    <location>
        <begin position="57"/>
        <end position="77"/>
    </location>
</feature>
<evidence type="ECO:0000313" key="11">
    <source>
        <dbReference type="EMBL" id="AQZ53822.1"/>
    </source>
</evidence>
<gene>
    <name evidence="11" type="primary">prsD_2</name>
    <name evidence="11" type="ORF">Mame_04530</name>
</gene>
<dbReference type="InterPro" id="IPR010128">
    <property type="entry name" value="ATPase_T1SS_PrtD-like"/>
</dbReference>
<keyword evidence="4" id="KW-0547">Nucleotide-binding</keyword>
<dbReference type="InterPro" id="IPR003593">
    <property type="entry name" value="AAA+_ATPase"/>
</dbReference>
<keyword evidence="6 8" id="KW-1133">Transmembrane helix</keyword>
<dbReference type="SMART" id="SM00382">
    <property type="entry name" value="AAA"/>
    <property type="match status" value="1"/>
</dbReference>
<dbReference type="SUPFAM" id="SSF52540">
    <property type="entry name" value="P-loop containing nucleoside triphosphate hydrolases"/>
    <property type="match status" value="1"/>
</dbReference>
<dbReference type="AlphaFoldDB" id="A0A1U9Z8B9"/>
<evidence type="ECO:0000256" key="4">
    <source>
        <dbReference type="ARBA" id="ARBA00022741"/>
    </source>
</evidence>
<feature type="domain" description="ABC transporter" evidence="9">
    <location>
        <begin position="333"/>
        <end position="569"/>
    </location>
</feature>
<dbReference type="GO" id="GO:0005886">
    <property type="term" value="C:plasma membrane"/>
    <property type="evidence" value="ECO:0007669"/>
    <property type="project" value="UniProtKB-SubCell"/>
</dbReference>
<dbReference type="PROSITE" id="PS00211">
    <property type="entry name" value="ABC_TRANSPORTER_1"/>
    <property type="match status" value="1"/>
</dbReference>
<reference evidence="11 12" key="1">
    <citation type="submission" date="2017-03" db="EMBL/GenBank/DDBJ databases">
        <title>Foreign affairs: Plasmid Transfer between Roseobacters and Rhizobia.</title>
        <authorList>
            <person name="Bartling P."/>
            <person name="Bunk B."/>
            <person name="Overmann J."/>
            <person name="Brinkmann H."/>
            <person name="Petersen J."/>
        </authorList>
    </citation>
    <scope>NUCLEOTIDE SEQUENCE [LARGE SCALE GENOMIC DNA]</scope>
    <source>
        <strain evidence="11 12">MACL11</strain>
        <plasmid evidence="12">Plasmid pmm593</plasmid>
    </source>
</reference>
<name>A0A1U9Z8B9_9HYPH</name>
<evidence type="ECO:0000256" key="8">
    <source>
        <dbReference type="SAM" id="Phobius"/>
    </source>
</evidence>
<dbReference type="GO" id="GO:0016887">
    <property type="term" value="F:ATP hydrolysis activity"/>
    <property type="evidence" value="ECO:0007669"/>
    <property type="project" value="InterPro"/>
</dbReference>
<dbReference type="PROSITE" id="PS50893">
    <property type="entry name" value="ABC_TRANSPORTER_2"/>
    <property type="match status" value="1"/>
</dbReference>
<feature type="transmembrane region" description="Helical" evidence="8">
    <location>
        <begin position="144"/>
        <end position="175"/>
    </location>
</feature>
<dbReference type="Gene3D" id="1.20.1560.10">
    <property type="entry name" value="ABC transporter type 1, transmembrane domain"/>
    <property type="match status" value="1"/>
</dbReference>
<dbReference type="InterPro" id="IPR039421">
    <property type="entry name" value="Type_1_exporter"/>
</dbReference>
<comment type="subcellular location">
    <subcellularLocation>
        <location evidence="1">Cell membrane</location>
        <topology evidence="1">Multi-pass membrane protein</topology>
    </subcellularLocation>
</comment>
<dbReference type="InterPro" id="IPR003439">
    <property type="entry name" value="ABC_transporter-like_ATP-bd"/>
</dbReference>
<organism evidence="11 12">
    <name type="scientific">Martelella mediterranea DSM 17316</name>
    <dbReference type="NCBI Taxonomy" id="1122214"/>
    <lineage>
        <taxon>Bacteria</taxon>
        <taxon>Pseudomonadati</taxon>
        <taxon>Pseudomonadota</taxon>
        <taxon>Alphaproteobacteria</taxon>
        <taxon>Hyphomicrobiales</taxon>
        <taxon>Aurantimonadaceae</taxon>
        <taxon>Martelella</taxon>
    </lineage>
</organism>
<feature type="domain" description="ABC transmembrane type-1" evidence="10">
    <location>
        <begin position="24"/>
        <end position="302"/>
    </location>
</feature>
<keyword evidence="12" id="KW-1185">Reference proteome</keyword>
<dbReference type="GO" id="GO:0030253">
    <property type="term" value="P:protein secretion by the type I secretion system"/>
    <property type="evidence" value="ECO:0007669"/>
    <property type="project" value="InterPro"/>
</dbReference>
<accession>A0A1U9Z8B9</accession>
<evidence type="ECO:0000313" key="12">
    <source>
        <dbReference type="Proteomes" id="UP000191135"/>
    </source>
</evidence>
<keyword evidence="5 11" id="KW-0067">ATP-binding</keyword>
<dbReference type="RefSeq" id="WP_079921030.1">
    <property type="nucleotide sequence ID" value="NZ_CP020331.1"/>
</dbReference>
<dbReference type="GO" id="GO:0030256">
    <property type="term" value="C:type I protein secretion system complex"/>
    <property type="evidence" value="ECO:0007669"/>
    <property type="project" value="InterPro"/>
</dbReference>
<sequence>MTGALSKGRVELRQALLFSRGALIGVAVFSAVVNLLMLTGPLFMLQVYDRVLSSHSSATLLVLFAIVVFLFALMGFLDHVRGRVLSRVGAGFQARLDERVFRAVLKQAEHPGFREQPAAGLRDLASIQTFLSSPLPGAAFDLPWAPFFLAILFAFNVWMGVLGLAGGIIIALLAFANQRLTRDAHAEAARLMRDAEAATERTRKQIDTVRALGMLRPLLTQWQAVRGAALRAQIAASDKGGGLTASTKAFRLLLQSTVLALGALLVLEGQLTAGAMIAGSILLGRALSPIEQVIGQWMTFQRTGRAWRSLGKLLDAVPPQGAPMPLPRPEGRLSVEAIAVVPPGEKKPVLSGVSVEVSPGSALAVIGPSAAGKSTFAKAITGLWPAASGVVRLGGADIRHYEPDVLGGLLGYLPQTVMLFPGTVAQNIARFADDADPEAIVLAAQKAGAHELVLSLPEGYDTVLTEGESRLSGGQRQRIGLARALYGDPVVLVLDEPNASLDDPGVKALNGAIATAKADGRAVIIMSHRPSALAECDEVLLLDGGRVRAAGPRDEVLKRFVRSPQLAEGVH</sequence>